<evidence type="ECO:0000313" key="3">
    <source>
        <dbReference type="Proteomes" id="UP000287447"/>
    </source>
</evidence>
<reference evidence="3" key="1">
    <citation type="submission" date="2019-01" db="EMBL/GenBank/DDBJ databases">
        <title>Gri0909 isolated from a small marine red alga.</title>
        <authorList>
            <person name="Kim J."/>
            <person name="Jeong S.E."/>
            <person name="Jeon C.O."/>
        </authorList>
    </citation>
    <scope>NUCLEOTIDE SEQUENCE [LARGE SCALE GENOMIC DNA]</scope>
    <source>
        <strain evidence="3">Gri0909</strain>
    </source>
</reference>
<dbReference type="OrthoDB" id="101972at2"/>
<proteinExistence type="predicted"/>
<accession>A0A3S2VQT3</accession>
<dbReference type="SUPFAM" id="SSF51905">
    <property type="entry name" value="FAD/NAD(P)-binding domain"/>
    <property type="match status" value="1"/>
</dbReference>
<protein>
    <recommendedName>
        <fullName evidence="1">FAD-dependent urate hydroxylase HpyO/Asp monooxygenase CreE-like FAD/NAD(P)-binding domain-containing protein</fullName>
    </recommendedName>
</protein>
<dbReference type="InterPro" id="IPR036188">
    <property type="entry name" value="FAD/NAD-bd_sf"/>
</dbReference>
<feature type="domain" description="FAD-dependent urate hydroxylase HpyO/Asp monooxygenase CreE-like FAD/NAD(P)-binding" evidence="1">
    <location>
        <begin position="8"/>
        <end position="156"/>
    </location>
</feature>
<dbReference type="Pfam" id="PF13454">
    <property type="entry name" value="NAD_binding_9"/>
    <property type="match status" value="1"/>
</dbReference>
<dbReference type="InterPro" id="IPR038732">
    <property type="entry name" value="HpyO/CreE_NAD-binding"/>
</dbReference>
<name>A0A3S2VQT3_9PROT</name>
<comment type="caution">
    <text evidence="2">The sequence shown here is derived from an EMBL/GenBank/DDBJ whole genome shotgun (WGS) entry which is preliminary data.</text>
</comment>
<dbReference type="Proteomes" id="UP000287447">
    <property type="component" value="Unassembled WGS sequence"/>
</dbReference>
<dbReference type="InterPro" id="IPR052189">
    <property type="entry name" value="L-asp_N-monooxygenase_NS-form"/>
</dbReference>
<dbReference type="EMBL" id="SADE01000001">
    <property type="protein sequence ID" value="RVU39429.1"/>
    <property type="molecule type" value="Genomic_DNA"/>
</dbReference>
<keyword evidence="3" id="KW-1185">Reference proteome</keyword>
<evidence type="ECO:0000313" key="2">
    <source>
        <dbReference type="EMBL" id="RVU39429.1"/>
    </source>
</evidence>
<dbReference type="RefSeq" id="WP_127764800.1">
    <property type="nucleotide sequence ID" value="NZ_SADE01000001.1"/>
</dbReference>
<gene>
    <name evidence="2" type="ORF">EOI86_09385</name>
</gene>
<dbReference type="AlphaFoldDB" id="A0A3S2VQT3"/>
<dbReference type="PANTHER" id="PTHR40254">
    <property type="entry name" value="BLR0577 PROTEIN"/>
    <property type="match status" value="1"/>
</dbReference>
<dbReference type="PANTHER" id="PTHR40254:SF1">
    <property type="entry name" value="BLR0577 PROTEIN"/>
    <property type="match status" value="1"/>
</dbReference>
<organism evidence="2 3">
    <name type="scientific">Hwanghaeella grinnelliae</name>
    <dbReference type="NCBI Taxonomy" id="2500179"/>
    <lineage>
        <taxon>Bacteria</taxon>
        <taxon>Pseudomonadati</taxon>
        <taxon>Pseudomonadota</taxon>
        <taxon>Alphaproteobacteria</taxon>
        <taxon>Rhodospirillales</taxon>
        <taxon>Rhodospirillaceae</taxon>
        <taxon>Hwanghaeella</taxon>
    </lineage>
</organism>
<evidence type="ECO:0000259" key="1">
    <source>
        <dbReference type="Pfam" id="PF13454"/>
    </source>
</evidence>
<sequence>MPGPEHIALIGCGFAGTSALFQLVDRYPVKRITVFEASGTFGPGYPYKTDECPDYLINNTTDTMCLVPENKQAFINWLRDTGAAGEIDEKGHLPRALYGEFLENVVRTARTIAAIKGIHLDLIPAEATGLKETGAGVEIAYPGGMVAADAVLLTTGRCPDLDRFGALVGDTHGFYPTHVSAKDLDAIALDAAVYVLGTSLSAYDIVNRLYAPGTGCAFERRADGILSFVPGPNNRRVVLGSRGGRLKKMQSLRPMAINRKHFTLAEFRRVAGEQGGLSLDALAGMIRAEADRHGADIDWHRIVDPYAECHDGDALNARAGDILADDITGARGGGTGNFLVDMFSDAQLDIWDGFAERLMTPEAEKRYRAEMETAFLTFGAPCPVPTAERLLALHEAGVLTVRAGVEPPQVTDDGSGFSVGHRFGEDRADVVIDASGGVNRMVHDPGQSTLTADLARSGLMRGYELAGEQMPGADIDMETFRLRGARNVYACNMWLWGPGFFTSSAYLMASFARRILERLYMS</sequence>